<comment type="function">
    <text evidence="7">Component of the MICOS complex, a large protein complex of the mitochondrial inner membrane that plays crucial roles in the maintenance of crista junctions, inner membrane architecture, and formation of contact sites to the outer membrane.</text>
</comment>
<evidence type="ECO:0000313" key="8">
    <source>
        <dbReference type="EMBL" id="VDN27330.1"/>
    </source>
</evidence>
<evidence type="ECO:0000313" key="9">
    <source>
        <dbReference type="Proteomes" id="UP000271098"/>
    </source>
</evidence>
<dbReference type="GO" id="GO:0061617">
    <property type="term" value="C:MICOS complex"/>
    <property type="evidence" value="ECO:0007669"/>
    <property type="project" value="UniProtKB-UniRule"/>
</dbReference>
<evidence type="ECO:0000256" key="5">
    <source>
        <dbReference type="ARBA" id="ARBA00023128"/>
    </source>
</evidence>
<name>A0A183E5A4_9BILA</name>
<keyword evidence="7" id="KW-0999">Mitochondrion inner membrane</keyword>
<organism evidence="10">
    <name type="scientific">Gongylonema pulchrum</name>
    <dbReference type="NCBI Taxonomy" id="637853"/>
    <lineage>
        <taxon>Eukaryota</taxon>
        <taxon>Metazoa</taxon>
        <taxon>Ecdysozoa</taxon>
        <taxon>Nematoda</taxon>
        <taxon>Chromadorea</taxon>
        <taxon>Rhabditida</taxon>
        <taxon>Spirurina</taxon>
        <taxon>Spiruromorpha</taxon>
        <taxon>Spiruroidea</taxon>
        <taxon>Gongylonematidae</taxon>
        <taxon>Gongylonema</taxon>
    </lineage>
</organism>
<accession>A0A183E5A4</accession>
<evidence type="ECO:0000313" key="10">
    <source>
        <dbReference type="WBParaSite" id="GPUH_0001616701-mRNA-1"/>
    </source>
</evidence>
<reference evidence="10" key="1">
    <citation type="submission" date="2016-06" db="UniProtKB">
        <authorList>
            <consortium name="WormBaseParasite"/>
        </authorList>
    </citation>
    <scope>IDENTIFICATION</scope>
</reference>
<dbReference type="WBParaSite" id="GPUH_0001616701-mRNA-1">
    <property type="protein sequence ID" value="GPUH_0001616701-mRNA-1"/>
    <property type="gene ID" value="GPUH_0001616701"/>
</dbReference>
<dbReference type="GO" id="GO:0042407">
    <property type="term" value="P:cristae formation"/>
    <property type="evidence" value="ECO:0007669"/>
    <property type="project" value="InterPro"/>
</dbReference>
<keyword evidence="4 7" id="KW-1133">Transmembrane helix</keyword>
<dbReference type="AlphaFoldDB" id="A0A183E5A4"/>
<gene>
    <name evidence="8" type="ORF">GPUH_LOCUS16144</name>
</gene>
<keyword evidence="6 7" id="KW-0472">Membrane</keyword>
<dbReference type="InterPro" id="IPR033182">
    <property type="entry name" value="MIC26/MIC27_animal"/>
</dbReference>
<keyword evidence="5 7" id="KW-0496">Mitochondrion</keyword>
<comment type="similarity">
    <text evidence="2">Belongs to the apolipoprotein O/MICOS complex subunit Mic27 family.</text>
</comment>
<reference evidence="8 9" key="2">
    <citation type="submission" date="2018-11" db="EMBL/GenBank/DDBJ databases">
        <authorList>
            <consortium name="Pathogen Informatics"/>
        </authorList>
    </citation>
    <scope>NUCLEOTIDE SEQUENCE [LARGE SCALE GENOMIC DNA]</scope>
</reference>
<comment type="subcellular location">
    <subcellularLocation>
        <location evidence="7">Mitochondrion inner membrane</location>
    </subcellularLocation>
    <subcellularLocation>
        <location evidence="1">Mitochondrion membrane</location>
    </subcellularLocation>
</comment>
<proteinExistence type="inferred from homology"/>
<comment type="subunit">
    <text evidence="7">Component of the mitochondrial contact site and cristae organizing system (MICOS) complex.</text>
</comment>
<dbReference type="Pfam" id="PF09769">
    <property type="entry name" value="ApoO"/>
    <property type="match status" value="1"/>
</dbReference>
<keyword evidence="3 7" id="KW-0812">Transmembrane</keyword>
<dbReference type="PANTHER" id="PTHR14564">
    <property type="entry name" value="MICOS COMPLEX SUBUNIT MIC26 / MIC27 FAMILY MEMBER"/>
    <property type="match status" value="1"/>
</dbReference>
<dbReference type="Proteomes" id="UP000271098">
    <property type="component" value="Unassembled WGS sequence"/>
</dbReference>
<evidence type="ECO:0000256" key="4">
    <source>
        <dbReference type="ARBA" id="ARBA00022989"/>
    </source>
</evidence>
<dbReference type="EMBL" id="UYRT01083346">
    <property type="protein sequence ID" value="VDN27330.1"/>
    <property type="molecule type" value="Genomic_DNA"/>
</dbReference>
<evidence type="ECO:0000256" key="7">
    <source>
        <dbReference type="RuleBase" id="RU363021"/>
    </source>
</evidence>
<feature type="transmembrane region" description="Helical" evidence="7">
    <location>
        <begin position="135"/>
        <end position="153"/>
    </location>
</feature>
<dbReference type="InterPro" id="IPR019166">
    <property type="entry name" value="MIC26/MIC27"/>
</dbReference>
<evidence type="ECO:0000256" key="1">
    <source>
        <dbReference type="ARBA" id="ARBA00004325"/>
    </source>
</evidence>
<dbReference type="OrthoDB" id="5973346at2759"/>
<sequence length="197" mass="22512">MAETMENIKSSISRWWAAVTADKLPKPNPARMVTVEELPMYPDEKPHYLEVREQQPLPMQSELASLRRAATQRFGNLGESYHNIEEKSKKAFSATHEFSERLREDYGTLPKAAAITVGGLTGFILGMKRSVFRRFLYAGMGLFTMSAFCYPYETVAIVRTAVEHSKMTWDNFARCEFHSCTNLLKKRPKCNCVSLDE</sequence>
<evidence type="ECO:0000256" key="2">
    <source>
        <dbReference type="ARBA" id="ARBA00010904"/>
    </source>
</evidence>
<keyword evidence="9" id="KW-1185">Reference proteome</keyword>
<protein>
    <recommendedName>
        <fullName evidence="7">MICOS complex subunit</fullName>
    </recommendedName>
</protein>
<evidence type="ECO:0000256" key="6">
    <source>
        <dbReference type="ARBA" id="ARBA00023136"/>
    </source>
</evidence>
<evidence type="ECO:0000256" key="3">
    <source>
        <dbReference type="ARBA" id="ARBA00022692"/>
    </source>
</evidence>